<protein>
    <submittedName>
        <fullName evidence="1">Uncharacterized protein</fullName>
    </submittedName>
</protein>
<gene>
    <name evidence="1" type="ORF">M9H77_05349</name>
</gene>
<sequence>MSSSSLTSTQRYAAGALFGLALHQAQIQQTRQLGFPSDGNDDDDDAVSVPDRVSSGSSSDSVSDDPQLWVNESSDLLRPIFRFLQIDDKAWTGLEETSACSPVKHHVGAFLRLLSEESGDASSEAVDKELALSKAVDAMVSSMEGASLDDESKKQKQRNYESECREKFSTADGETNSNFEVETLDAEKEKEITGKSTDVGQHRLEPSGEFGEKLLEEVTMLSYPRKLTVLYELLSACLADVPEDSKKAKQKKRGYDARHRVALRMITTWFDIKWVQVEAIEMMVACSAMALLKEEANNDTQSPKSSWEKWKKGGIIGAAAITGGTLMAITGGLAAPAIAAGFSALAPTLGTIIPVIGASGFAAVATAAGSVAGSVAVAASFGAAGAGLTGTKMARRIGDVDEFEFKAIGEKQNQGRLAVEILIAGFVFEEADFIKPWEGINDNSERYALQWESEHLYAVSSAIQDWLTSSIAKELMKQGAMMTVLGTLVTALAWPATLLSVTNFIDSKWTIAVDRTDKAGKLLAEEVLLKGLQGNRPVTLVGFSLGARVIFKCLQILAEKGNNGALVERVVLLGAPIPIKDVNWEAARKVVAGRFVNTYSTNDWMLGVAFRANLLTQGLAGIQPVDVPGIENVDVTELIDGHSAYLWAAPQILERLEFDTPYPLYNYAVVKIK</sequence>
<proteinExistence type="predicted"/>
<name>A0ACC0CGV4_CATRO</name>
<dbReference type="Proteomes" id="UP001060085">
    <property type="component" value="Linkage Group LG01"/>
</dbReference>
<accession>A0ACC0CGV4</accession>
<reference evidence="2" key="1">
    <citation type="journal article" date="2023" name="Nat. Plants">
        <title>Single-cell RNA sequencing provides a high-resolution roadmap for understanding the multicellular compartmentation of specialized metabolism.</title>
        <authorList>
            <person name="Sun S."/>
            <person name="Shen X."/>
            <person name="Li Y."/>
            <person name="Li Y."/>
            <person name="Wang S."/>
            <person name="Li R."/>
            <person name="Zhang H."/>
            <person name="Shen G."/>
            <person name="Guo B."/>
            <person name="Wei J."/>
            <person name="Xu J."/>
            <person name="St-Pierre B."/>
            <person name="Chen S."/>
            <person name="Sun C."/>
        </authorList>
    </citation>
    <scope>NUCLEOTIDE SEQUENCE [LARGE SCALE GENOMIC DNA]</scope>
</reference>
<evidence type="ECO:0000313" key="2">
    <source>
        <dbReference type="Proteomes" id="UP001060085"/>
    </source>
</evidence>
<organism evidence="1 2">
    <name type="scientific">Catharanthus roseus</name>
    <name type="common">Madagascar periwinkle</name>
    <name type="synonym">Vinca rosea</name>
    <dbReference type="NCBI Taxonomy" id="4058"/>
    <lineage>
        <taxon>Eukaryota</taxon>
        <taxon>Viridiplantae</taxon>
        <taxon>Streptophyta</taxon>
        <taxon>Embryophyta</taxon>
        <taxon>Tracheophyta</taxon>
        <taxon>Spermatophyta</taxon>
        <taxon>Magnoliopsida</taxon>
        <taxon>eudicotyledons</taxon>
        <taxon>Gunneridae</taxon>
        <taxon>Pentapetalae</taxon>
        <taxon>asterids</taxon>
        <taxon>lamiids</taxon>
        <taxon>Gentianales</taxon>
        <taxon>Apocynaceae</taxon>
        <taxon>Rauvolfioideae</taxon>
        <taxon>Vinceae</taxon>
        <taxon>Catharanthinae</taxon>
        <taxon>Catharanthus</taxon>
    </lineage>
</organism>
<evidence type="ECO:0000313" key="1">
    <source>
        <dbReference type="EMBL" id="KAI5684121.1"/>
    </source>
</evidence>
<keyword evidence="2" id="KW-1185">Reference proteome</keyword>
<comment type="caution">
    <text evidence="1">The sequence shown here is derived from an EMBL/GenBank/DDBJ whole genome shotgun (WGS) entry which is preliminary data.</text>
</comment>
<dbReference type="EMBL" id="CM044701">
    <property type="protein sequence ID" value="KAI5684121.1"/>
    <property type="molecule type" value="Genomic_DNA"/>
</dbReference>